<evidence type="ECO:0000256" key="2">
    <source>
        <dbReference type="ARBA" id="ARBA00001968"/>
    </source>
</evidence>
<dbReference type="Gene3D" id="3.50.30.40">
    <property type="entry name" value="Ribonuclease E inhibitor RraA/RraA-like"/>
    <property type="match status" value="1"/>
</dbReference>
<dbReference type="InterPro" id="IPR005493">
    <property type="entry name" value="RraA/RraA-like"/>
</dbReference>
<dbReference type="Pfam" id="PF03737">
    <property type="entry name" value="RraA-like"/>
    <property type="match status" value="1"/>
</dbReference>
<proteinExistence type="inferred from homology"/>
<dbReference type="Proteomes" id="UP000317036">
    <property type="component" value="Unassembled WGS sequence"/>
</dbReference>
<evidence type="ECO:0000256" key="7">
    <source>
        <dbReference type="ARBA" id="ARBA00016549"/>
    </source>
</evidence>
<keyword evidence="13" id="KW-0460">Magnesium</keyword>
<evidence type="ECO:0000256" key="9">
    <source>
        <dbReference type="ARBA" id="ARBA00029596"/>
    </source>
</evidence>
<evidence type="ECO:0000313" key="14">
    <source>
        <dbReference type="EMBL" id="TVY02918.1"/>
    </source>
</evidence>
<comment type="similarity">
    <text evidence="3">Belongs to the class II aldolase/RraA-like family.</text>
</comment>
<dbReference type="EMBL" id="VNJI01000064">
    <property type="protein sequence ID" value="TVY02918.1"/>
    <property type="molecule type" value="Genomic_DNA"/>
</dbReference>
<feature type="binding site" evidence="13">
    <location>
        <position position="106"/>
    </location>
    <ligand>
        <name>Mg(2+)</name>
        <dbReference type="ChEBI" id="CHEBI:18420"/>
    </ligand>
</feature>
<organism evidence="14 15">
    <name type="scientific">Paenibacillus cremeus</name>
    <dbReference type="NCBI Taxonomy" id="2163881"/>
    <lineage>
        <taxon>Bacteria</taxon>
        <taxon>Bacillati</taxon>
        <taxon>Bacillota</taxon>
        <taxon>Bacilli</taxon>
        <taxon>Bacillales</taxon>
        <taxon>Paenibacillaceae</taxon>
        <taxon>Paenibacillus</taxon>
    </lineage>
</organism>
<reference evidence="14 15" key="1">
    <citation type="submission" date="2019-07" db="EMBL/GenBank/DDBJ databases">
        <authorList>
            <person name="Kim J."/>
        </authorList>
    </citation>
    <scope>NUCLEOTIDE SEQUENCE [LARGE SCALE GENOMIC DNA]</scope>
    <source>
        <strain evidence="14 15">JC52</strain>
    </source>
</reference>
<comment type="caution">
    <text evidence="14">The sequence shown here is derived from an EMBL/GenBank/DDBJ whole genome shotgun (WGS) entry which is preliminary data.</text>
</comment>
<comment type="cofactor">
    <cofactor evidence="13">
        <name>Mg(2+)</name>
        <dbReference type="ChEBI" id="CHEBI:18420"/>
    </cofactor>
</comment>
<dbReference type="PANTHER" id="PTHR33254:SF4">
    <property type="entry name" value="4-HYDROXY-4-METHYL-2-OXOGLUTARATE ALDOLASE 3-RELATED"/>
    <property type="match status" value="1"/>
</dbReference>
<comment type="catalytic activity">
    <reaction evidence="1">
        <text>4-hydroxy-4-methyl-2-oxoglutarate = 2 pyruvate</text>
        <dbReference type="Rhea" id="RHEA:22748"/>
        <dbReference type="ChEBI" id="CHEBI:15361"/>
        <dbReference type="ChEBI" id="CHEBI:58276"/>
        <dbReference type="EC" id="4.1.3.17"/>
    </reaction>
</comment>
<feature type="binding site" evidence="13">
    <location>
        <begin position="83"/>
        <end position="86"/>
    </location>
    <ligand>
        <name>substrate</name>
    </ligand>
</feature>
<accession>A0A559JSP6</accession>
<keyword evidence="13" id="KW-0479">Metal-binding</keyword>
<evidence type="ECO:0000256" key="11">
    <source>
        <dbReference type="ARBA" id="ARBA00032305"/>
    </source>
</evidence>
<dbReference type="GO" id="GO:0047443">
    <property type="term" value="F:4-hydroxy-4-methyl-2-oxoglutarate aldolase activity"/>
    <property type="evidence" value="ECO:0007669"/>
    <property type="project" value="UniProtKB-EC"/>
</dbReference>
<dbReference type="PANTHER" id="PTHR33254">
    <property type="entry name" value="4-HYDROXY-4-METHYL-2-OXOGLUTARATE ALDOLASE 3-RELATED"/>
    <property type="match status" value="1"/>
</dbReference>
<evidence type="ECO:0000256" key="3">
    <source>
        <dbReference type="ARBA" id="ARBA00008621"/>
    </source>
</evidence>
<dbReference type="OrthoDB" id="9784786at2"/>
<comment type="subunit">
    <text evidence="4">Homotrimer.</text>
</comment>
<feature type="binding site" evidence="13">
    <location>
        <position position="105"/>
    </location>
    <ligand>
        <name>substrate</name>
    </ligand>
</feature>
<evidence type="ECO:0000256" key="5">
    <source>
        <dbReference type="ARBA" id="ARBA00012213"/>
    </source>
</evidence>
<evidence type="ECO:0000313" key="15">
    <source>
        <dbReference type="Proteomes" id="UP000317036"/>
    </source>
</evidence>
<evidence type="ECO:0000256" key="8">
    <source>
        <dbReference type="ARBA" id="ARBA00025046"/>
    </source>
</evidence>
<keyword evidence="15" id="KW-1185">Reference proteome</keyword>
<evidence type="ECO:0000256" key="4">
    <source>
        <dbReference type="ARBA" id="ARBA00011233"/>
    </source>
</evidence>
<evidence type="ECO:0000256" key="1">
    <source>
        <dbReference type="ARBA" id="ARBA00001342"/>
    </source>
</evidence>
<evidence type="ECO:0000256" key="13">
    <source>
        <dbReference type="PIRSR" id="PIRSR605493-1"/>
    </source>
</evidence>
<dbReference type="GO" id="GO:0046872">
    <property type="term" value="F:metal ion binding"/>
    <property type="evidence" value="ECO:0007669"/>
    <property type="project" value="UniProtKB-KW"/>
</dbReference>
<sequence length="203" mass="21689">MEQWIQRLQELPSTCVSDALQGKSQMDPGICPIKDEYKVAGRAFTVSIPPGENTSVLRAIREAQPGDILVVDGKGFLSRAVAGDFIVGLAQTLELGGLVIDGVIRDIGGTRELGFPVFCRGTTVAASGKTGIGELQVPICCGGTPVQPGDYIVGDRDGIVVIPGERIEEVLSKAEERMWKDEERSARILGHPEAARAYLDSVL</sequence>
<evidence type="ECO:0000256" key="6">
    <source>
        <dbReference type="ARBA" id="ARBA00012947"/>
    </source>
</evidence>
<protein>
    <recommendedName>
        <fullName evidence="7">Putative 4-hydroxy-4-methyl-2-oxoglutarate aldolase</fullName>
        <ecNumber evidence="6">4.1.1.112</ecNumber>
        <ecNumber evidence="5">4.1.3.17</ecNumber>
    </recommendedName>
    <alternativeName>
        <fullName evidence="11">Oxaloacetate decarboxylase</fullName>
    </alternativeName>
    <alternativeName>
        <fullName evidence="9">Regulator of ribonuclease activity homolog</fullName>
    </alternativeName>
    <alternativeName>
        <fullName evidence="10">RraA-like protein</fullName>
    </alternativeName>
</protein>
<comment type="catalytic activity">
    <reaction evidence="12">
        <text>oxaloacetate + H(+) = pyruvate + CO2</text>
        <dbReference type="Rhea" id="RHEA:15641"/>
        <dbReference type="ChEBI" id="CHEBI:15361"/>
        <dbReference type="ChEBI" id="CHEBI:15378"/>
        <dbReference type="ChEBI" id="CHEBI:16452"/>
        <dbReference type="ChEBI" id="CHEBI:16526"/>
        <dbReference type="EC" id="4.1.1.112"/>
    </reaction>
</comment>
<dbReference type="InterPro" id="IPR036704">
    <property type="entry name" value="RraA/RraA-like_sf"/>
</dbReference>
<dbReference type="EC" id="4.1.1.112" evidence="6"/>
<dbReference type="CDD" id="cd16841">
    <property type="entry name" value="RraA_family"/>
    <property type="match status" value="1"/>
</dbReference>
<dbReference type="RefSeq" id="WP_144854280.1">
    <property type="nucleotide sequence ID" value="NZ_VNJI01000064.1"/>
</dbReference>
<dbReference type="EC" id="4.1.3.17" evidence="5"/>
<comment type="function">
    <text evidence="8">Catalyzes the aldol cleavage of 4-hydroxy-4-methyl-2-oxoglutarate (HMG) into 2 molecules of pyruvate. Also contains a secondary oxaloacetate (OAA) decarboxylase activity due to the common pyruvate enolate transition state formed following C-C bond cleavage in the retro-aldol and decarboxylation reactions.</text>
</comment>
<evidence type="ECO:0000256" key="12">
    <source>
        <dbReference type="ARBA" id="ARBA00047973"/>
    </source>
</evidence>
<name>A0A559JSP6_9BACL</name>
<comment type="cofactor">
    <cofactor evidence="2">
        <name>a divalent metal cation</name>
        <dbReference type="ChEBI" id="CHEBI:60240"/>
    </cofactor>
</comment>
<evidence type="ECO:0000256" key="10">
    <source>
        <dbReference type="ARBA" id="ARBA00030169"/>
    </source>
</evidence>
<dbReference type="SUPFAM" id="SSF89562">
    <property type="entry name" value="RraA-like"/>
    <property type="match status" value="1"/>
</dbReference>
<dbReference type="GO" id="GO:0008948">
    <property type="term" value="F:oxaloacetate decarboxylase activity"/>
    <property type="evidence" value="ECO:0007669"/>
    <property type="project" value="UniProtKB-EC"/>
</dbReference>
<dbReference type="AlphaFoldDB" id="A0A559JSP6"/>
<gene>
    <name evidence="14" type="ORF">FPZ49_31515</name>
</gene>